<gene>
    <name evidence="1" type="ORF">SAMN05216402_3189</name>
</gene>
<protein>
    <submittedName>
        <fullName evidence="1">Uncharacterized protein</fullName>
    </submittedName>
</protein>
<dbReference type="Proteomes" id="UP000183471">
    <property type="component" value="Unassembled WGS sequence"/>
</dbReference>
<accession>A0ABY0TL20</accession>
<proteinExistence type="predicted"/>
<sequence>MKHSDEFLTLVVEVQGVLIRKIPPVFRCRPDGCIAISIF</sequence>
<dbReference type="EMBL" id="FNKY01000001">
    <property type="protein sequence ID" value="SDQ99965.1"/>
    <property type="molecule type" value="Genomic_DNA"/>
</dbReference>
<comment type="caution">
    <text evidence="1">The sequence shown here is derived from an EMBL/GenBank/DDBJ whole genome shotgun (WGS) entry which is preliminary data.</text>
</comment>
<keyword evidence="2" id="KW-1185">Reference proteome</keyword>
<evidence type="ECO:0000313" key="2">
    <source>
        <dbReference type="Proteomes" id="UP000183471"/>
    </source>
</evidence>
<organism evidence="1 2">
    <name type="scientific">Nitrosospira multiformis</name>
    <dbReference type="NCBI Taxonomy" id="1231"/>
    <lineage>
        <taxon>Bacteria</taxon>
        <taxon>Pseudomonadati</taxon>
        <taxon>Pseudomonadota</taxon>
        <taxon>Betaproteobacteria</taxon>
        <taxon>Nitrosomonadales</taxon>
        <taxon>Nitrosomonadaceae</taxon>
        <taxon>Nitrosospira</taxon>
    </lineage>
</organism>
<evidence type="ECO:0000313" key="1">
    <source>
        <dbReference type="EMBL" id="SDQ99965.1"/>
    </source>
</evidence>
<reference evidence="1 2" key="1">
    <citation type="submission" date="2016-10" db="EMBL/GenBank/DDBJ databases">
        <authorList>
            <person name="Varghese N."/>
            <person name="Submissions S."/>
        </authorList>
    </citation>
    <scope>NUCLEOTIDE SEQUENCE [LARGE SCALE GENOMIC DNA]</scope>
    <source>
        <strain evidence="1 2">Nl1</strain>
    </source>
</reference>
<name>A0ABY0TL20_9PROT</name>